<accession>A0A3P1BHB0</accession>
<dbReference type="CDD" id="cd06464">
    <property type="entry name" value="ACD_sHsps-like"/>
    <property type="match status" value="1"/>
</dbReference>
<dbReference type="InterPro" id="IPR008978">
    <property type="entry name" value="HSP20-like_chaperone"/>
</dbReference>
<dbReference type="SUPFAM" id="SSF49764">
    <property type="entry name" value="HSP20-like chaperones"/>
    <property type="match status" value="1"/>
</dbReference>
<feature type="domain" description="SHSP" evidence="3">
    <location>
        <begin position="26"/>
        <end position="139"/>
    </location>
</feature>
<dbReference type="OrthoDB" id="9814487at2"/>
<dbReference type="InterPro" id="IPR031107">
    <property type="entry name" value="Small_HSP"/>
</dbReference>
<comment type="caution">
    <text evidence="4">The sequence shown here is derived from an EMBL/GenBank/DDBJ whole genome shotgun (WGS) entry which is preliminary data.</text>
</comment>
<gene>
    <name evidence="4" type="ORF">EHT25_25555</name>
</gene>
<dbReference type="PANTHER" id="PTHR11527">
    <property type="entry name" value="HEAT-SHOCK PROTEIN 20 FAMILY MEMBER"/>
    <property type="match status" value="1"/>
</dbReference>
<evidence type="ECO:0000256" key="1">
    <source>
        <dbReference type="PROSITE-ProRule" id="PRU00285"/>
    </source>
</evidence>
<dbReference type="RefSeq" id="WP_124878026.1">
    <property type="nucleotide sequence ID" value="NZ_RQJO01000011.1"/>
</dbReference>
<protein>
    <submittedName>
        <fullName evidence="4">Hsp20/alpha crystallin family protein</fullName>
    </submittedName>
</protein>
<sequence>MKPALRNSLLTTFSNLFDDEFFSNAVFRDPGFPAVNVREEADQFQLEVIAPGLKKEDFKLALNDRMLTISAENTTESDEKNVSYRRKEYSYQSFQRTFDLPENIEADSVQATYVDGVLKIGLKKKALQPKPAPKLITIE</sequence>
<dbReference type="PROSITE" id="PS01031">
    <property type="entry name" value="SHSP"/>
    <property type="match status" value="1"/>
</dbReference>
<dbReference type="Gene3D" id="2.60.40.790">
    <property type="match status" value="1"/>
</dbReference>
<evidence type="ECO:0000259" key="3">
    <source>
        <dbReference type="PROSITE" id="PS01031"/>
    </source>
</evidence>
<dbReference type="EMBL" id="RQJO01000011">
    <property type="protein sequence ID" value="RRA99993.1"/>
    <property type="molecule type" value="Genomic_DNA"/>
</dbReference>
<name>A0A3P1BHB0_9BACT</name>
<organism evidence="4 5">
    <name type="scientific">Larkinella rosea</name>
    <dbReference type="NCBI Taxonomy" id="2025312"/>
    <lineage>
        <taxon>Bacteria</taxon>
        <taxon>Pseudomonadati</taxon>
        <taxon>Bacteroidota</taxon>
        <taxon>Cytophagia</taxon>
        <taxon>Cytophagales</taxon>
        <taxon>Spirosomataceae</taxon>
        <taxon>Larkinella</taxon>
    </lineage>
</organism>
<reference evidence="4 5" key="1">
    <citation type="submission" date="2018-11" db="EMBL/GenBank/DDBJ databases">
        <authorList>
            <person name="Zhou Z."/>
            <person name="Wang G."/>
        </authorList>
    </citation>
    <scope>NUCLEOTIDE SEQUENCE [LARGE SCALE GENOMIC DNA]</scope>
    <source>
        <strain evidence="4 5">KCTC52004</strain>
    </source>
</reference>
<dbReference type="Proteomes" id="UP000271925">
    <property type="component" value="Unassembled WGS sequence"/>
</dbReference>
<evidence type="ECO:0000313" key="5">
    <source>
        <dbReference type="Proteomes" id="UP000271925"/>
    </source>
</evidence>
<dbReference type="Pfam" id="PF00011">
    <property type="entry name" value="HSP20"/>
    <property type="match status" value="1"/>
</dbReference>
<evidence type="ECO:0000313" key="4">
    <source>
        <dbReference type="EMBL" id="RRA99993.1"/>
    </source>
</evidence>
<dbReference type="InterPro" id="IPR002068">
    <property type="entry name" value="A-crystallin/Hsp20_dom"/>
</dbReference>
<dbReference type="AlphaFoldDB" id="A0A3P1BHB0"/>
<comment type="similarity">
    <text evidence="1 2">Belongs to the small heat shock protein (HSP20) family.</text>
</comment>
<proteinExistence type="inferred from homology"/>
<evidence type="ECO:0000256" key="2">
    <source>
        <dbReference type="RuleBase" id="RU003616"/>
    </source>
</evidence>
<keyword evidence="5" id="KW-1185">Reference proteome</keyword>